<sequence>MKIIAHRGASGTHVENTLPAFKQAIIDGADAIELDVQYHHSGALIVSHDTYLLFKSDVKHINDLTLDELLSIEFADGSSLTTLEKALSVIKGQCDVNIEVKSAPLFSVEAPDGLIDEVLTRIEQVICDAIEQHSFQWHQFTLSSFNHTLITSSLQRMPALKLGALSASSPRSYAKFAQDLSAYSINLAIDCINPAMIDDAHRRGLKVWVYTVNNTQDIKWCHALGVDGIFTDFPKQSRAFLDKLR</sequence>
<comment type="caution">
    <text evidence="2">The sequence shown here is derived from an EMBL/GenBank/DDBJ whole genome shotgun (WGS) entry which is preliminary data.</text>
</comment>
<dbReference type="Pfam" id="PF03009">
    <property type="entry name" value="GDPD"/>
    <property type="match status" value="1"/>
</dbReference>
<gene>
    <name evidence="2" type="ORF">theurythT_15170</name>
</gene>
<dbReference type="PROSITE" id="PS51704">
    <property type="entry name" value="GP_PDE"/>
    <property type="match status" value="1"/>
</dbReference>
<dbReference type="Proteomes" id="UP001157133">
    <property type="component" value="Unassembled WGS sequence"/>
</dbReference>
<keyword evidence="3" id="KW-1185">Reference proteome</keyword>
<evidence type="ECO:0000259" key="1">
    <source>
        <dbReference type="PROSITE" id="PS51704"/>
    </source>
</evidence>
<dbReference type="SUPFAM" id="SSF51695">
    <property type="entry name" value="PLC-like phosphodiesterases"/>
    <property type="match status" value="1"/>
</dbReference>
<name>A0ABQ6H1N5_9GAMM</name>
<dbReference type="PANTHER" id="PTHR46211">
    <property type="entry name" value="GLYCEROPHOSPHORYL DIESTER PHOSPHODIESTERASE"/>
    <property type="match status" value="1"/>
</dbReference>
<dbReference type="RefSeq" id="WP_284207417.1">
    <property type="nucleotide sequence ID" value="NZ_BSSU01000007.1"/>
</dbReference>
<protein>
    <submittedName>
        <fullName evidence="2">Glycerophosphoryl diester phosphodiesterase</fullName>
    </submittedName>
</protein>
<accession>A0ABQ6H1N5</accession>
<evidence type="ECO:0000313" key="3">
    <source>
        <dbReference type="Proteomes" id="UP001157133"/>
    </source>
</evidence>
<dbReference type="CDD" id="cd08556">
    <property type="entry name" value="GDPD"/>
    <property type="match status" value="1"/>
</dbReference>
<dbReference type="PANTHER" id="PTHR46211:SF1">
    <property type="entry name" value="GLYCEROPHOSPHODIESTER PHOSPHODIESTERASE, CYTOPLASMIC"/>
    <property type="match status" value="1"/>
</dbReference>
<reference evidence="2 3" key="1">
    <citation type="submission" date="2023-03" db="EMBL/GenBank/DDBJ databases">
        <title>Draft genome sequence of Thalassotalea eurytherma JCM 18482T.</title>
        <authorList>
            <person name="Sawabe T."/>
        </authorList>
    </citation>
    <scope>NUCLEOTIDE SEQUENCE [LARGE SCALE GENOMIC DNA]</scope>
    <source>
        <strain evidence="2 3">JCM 18482</strain>
    </source>
</reference>
<dbReference type="InterPro" id="IPR017946">
    <property type="entry name" value="PLC-like_Pdiesterase_TIM-brl"/>
</dbReference>
<organism evidence="2 3">
    <name type="scientific">Thalassotalea eurytherma</name>
    <dbReference type="NCBI Taxonomy" id="1144278"/>
    <lineage>
        <taxon>Bacteria</taxon>
        <taxon>Pseudomonadati</taxon>
        <taxon>Pseudomonadota</taxon>
        <taxon>Gammaproteobacteria</taxon>
        <taxon>Alteromonadales</taxon>
        <taxon>Colwelliaceae</taxon>
        <taxon>Thalassotalea</taxon>
    </lineage>
</organism>
<feature type="domain" description="GP-PDE" evidence="1">
    <location>
        <begin position="1"/>
        <end position="241"/>
    </location>
</feature>
<dbReference type="EMBL" id="BSSU01000007">
    <property type="protein sequence ID" value="GLX82065.1"/>
    <property type="molecule type" value="Genomic_DNA"/>
</dbReference>
<dbReference type="InterPro" id="IPR030395">
    <property type="entry name" value="GP_PDE_dom"/>
</dbReference>
<proteinExistence type="predicted"/>
<dbReference type="Gene3D" id="3.20.20.190">
    <property type="entry name" value="Phosphatidylinositol (PI) phosphodiesterase"/>
    <property type="match status" value="1"/>
</dbReference>
<evidence type="ECO:0000313" key="2">
    <source>
        <dbReference type="EMBL" id="GLX82065.1"/>
    </source>
</evidence>